<dbReference type="SUPFAM" id="SSF103190">
    <property type="entry name" value="Sensory domain-like"/>
    <property type="match status" value="1"/>
</dbReference>
<dbReference type="RefSeq" id="WP_097898215.1">
    <property type="nucleotide sequence ID" value="NZ_NVOR01000121.1"/>
</dbReference>
<dbReference type="PROSITE" id="PS50885">
    <property type="entry name" value="HAMP"/>
    <property type="match status" value="1"/>
</dbReference>
<evidence type="ECO:0000256" key="1">
    <source>
        <dbReference type="ARBA" id="ARBA00004236"/>
    </source>
</evidence>
<dbReference type="Pfam" id="PF00672">
    <property type="entry name" value="HAMP"/>
    <property type="match status" value="1"/>
</dbReference>
<keyword evidence="7" id="KW-0175">Coiled coil</keyword>
<keyword evidence="3 8" id="KW-0472">Membrane</keyword>
<evidence type="ECO:0000256" key="8">
    <source>
        <dbReference type="SAM" id="Phobius"/>
    </source>
</evidence>
<organism evidence="11 12">
    <name type="scientific">Bacillus pseudomycoides</name>
    <dbReference type="NCBI Taxonomy" id="64104"/>
    <lineage>
        <taxon>Bacteria</taxon>
        <taxon>Bacillati</taxon>
        <taxon>Bacillota</taxon>
        <taxon>Bacilli</taxon>
        <taxon>Bacillales</taxon>
        <taxon>Bacillaceae</taxon>
        <taxon>Bacillus</taxon>
        <taxon>Bacillus cereus group</taxon>
    </lineage>
</organism>
<evidence type="ECO:0008006" key="13">
    <source>
        <dbReference type="Google" id="ProtNLM"/>
    </source>
</evidence>
<dbReference type="EMBL" id="NVOR01000121">
    <property type="protein sequence ID" value="PED80218.1"/>
    <property type="molecule type" value="Genomic_DNA"/>
</dbReference>
<reference evidence="11 12" key="1">
    <citation type="submission" date="2017-09" db="EMBL/GenBank/DDBJ databases">
        <title>Large-scale bioinformatics analysis of Bacillus genomes uncovers conserved roles of natural products in bacterial physiology.</title>
        <authorList>
            <consortium name="Agbiome Team Llc"/>
            <person name="Bleich R.M."/>
            <person name="Grubbs K.J."/>
            <person name="Santa Maria K.C."/>
            <person name="Allen S.E."/>
            <person name="Farag S."/>
            <person name="Shank E.A."/>
            <person name="Bowers A."/>
        </authorList>
    </citation>
    <scope>NUCLEOTIDE SEQUENCE [LARGE SCALE GENOMIC DNA]</scope>
    <source>
        <strain evidence="11 12">AFS092012</strain>
    </source>
</reference>
<dbReference type="SUPFAM" id="SSF58104">
    <property type="entry name" value="Methyl-accepting chemotaxis protein (MCP) signaling domain"/>
    <property type="match status" value="1"/>
</dbReference>
<dbReference type="SMART" id="SM00283">
    <property type="entry name" value="MA"/>
    <property type="match status" value="1"/>
</dbReference>
<evidence type="ECO:0000256" key="3">
    <source>
        <dbReference type="ARBA" id="ARBA00023136"/>
    </source>
</evidence>
<dbReference type="Proteomes" id="UP000221020">
    <property type="component" value="Unassembled WGS sequence"/>
</dbReference>
<evidence type="ECO:0000313" key="12">
    <source>
        <dbReference type="Proteomes" id="UP000221020"/>
    </source>
</evidence>
<keyword evidence="4 6" id="KW-0807">Transducer</keyword>
<dbReference type="GO" id="GO:0007165">
    <property type="term" value="P:signal transduction"/>
    <property type="evidence" value="ECO:0007669"/>
    <property type="project" value="UniProtKB-KW"/>
</dbReference>
<dbReference type="Gene3D" id="1.10.287.950">
    <property type="entry name" value="Methyl-accepting chemotaxis protein"/>
    <property type="match status" value="1"/>
</dbReference>
<proteinExistence type="inferred from homology"/>
<evidence type="ECO:0000256" key="7">
    <source>
        <dbReference type="SAM" id="Coils"/>
    </source>
</evidence>
<keyword evidence="8" id="KW-0812">Transmembrane</keyword>
<feature type="transmembrane region" description="Helical" evidence="8">
    <location>
        <begin position="6"/>
        <end position="28"/>
    </location>
</feature>
<dbReference type="InterPro" id="IPR004089">
    <property type="entry name" value="MCPsignal_dom"/>
</dbReference>
<evidence type="ECO:0000256" key="5">
    <source>
        <dbReference type="ARBA" id="ARBA00029447"/>
    </source>
</evidence>
<dbReference type="PANTHER" id="PTHR32089:SF112">
    <property type="entry name" value="LYSOZYME-LIKE PROTEIN-RELATED"/>
    <property type="match status" value="1"/>
</dbReference>
<protein>
    <recommendedName>
        <fullName evidence="13">Methyl-accepting chemotaxis protein</fullName>
    </recommendedName>
</protein>
<sequence>MNLRTRILGIVFVVILGLASVNFAFLYFTAKGTGEQTIGELGKIQVEAMKKQFDKDAYESWLKDPKQNDTYEKLRNTLNEMREHNGALYVYTMHFKKNEAYIMIDGQPSDKEASPIWEKCEDNAAEVEKLQQGEWVYTPIINDEKYGKYMSVMVPLKDEKGQVYGALGMDIQASVVDTIMQNLLKDRMIELALINIGIVAVASACLFYFINRGLKPLHVLKEETKRIAEGDLRELQISSRKKDEIGQMIRSFEYMMDHLRGLLQGVQKATHSVTQTSKMLLSSTHVMKEQNQTIVLSSQEITNSNAQTVSSMEQVSNAMHSFEEEIRGVEHAVDDMQSISQAMAQAGEEGQEMLHNTVMQGKEMKDTFYQFQDTVNSLLTQVSHTGEFLYTIEDIAAQTNMLSLNAAIEAARAGESGRGFVIVADEVKVLAERTAEQTKHIRQLIYKMQQEASGTTEQLSRALQQYDAQFSQVSVVAEQMKALQYISNELNQSLQHVIGKMETMKQQQNVIHTEVLAVTAASEETAESTEEVNVTIEEVAKQMDAFTQEVQEMASQIHELSEQTKRFTLS</sequence>
<keyword evidence="8" id="KW-1133">Transmembrane helix</keyword>
<dbReference type="PANTHER" id="PTHR32089">
    <property type="entry name" value="METHYL-ACCEPTING CHEMOTAXIS PROTEIN MCPB"/>
    <property type="match status" value="1"/>
</dbReference>
<evidence type="ECO:0000256" key="6">
    <source>
        <dbReference type="PROSITE-ProRule" id="PRU00284"/>
    </source>
</evidence>
<dbReference type="PROSITE" id="PS50111">
    <property type="entry name" value="CHEMOTAXIS_TRANSDUC_2"/>
    <property type="match status" value="1"/>
</dbReference>
<dbReference type="CDD" id="cd06225">
    <property type="entry name" value="HAMP"/>
    <property type="match status" value="1"/>
</dbReference>
<evidence type="ECO:0000256" key="4">
    <source>
        <dbReference type="ARBA" id="ARBA00023224"/>
    </source>
</evidence>
<comment type="similarity">
    <text evidence="5">Belongs to the methyl-accepting chemotaxis (MCP) protein family.</text>
</comment>
<dbReference type="GO" id="GO:0005886">
    <property type="term" value="C:plasma membrane"/>
    <property type="evidence" value="ECO:0007669"/>
    <property type="project" value="UniProtKB-SubCell"/>
</dbReference>
<evidence type="ECO:0000259" key="9">
    <source>
        <dbReference type="PROSITE" id="PS50111"/>
    </source>
</evidence>
<dbReference type="InterPro" id="IPR003660">
    <property type="entry name" value="HAMP_dom"/>
</dbReference>
<feature type="coiled-coil region" evidence="7">
    <location>
        <begin position="536"/>
        <end position="563"/>
    </location>
</feature>
<feature type="transmembrane region" description="Helical" evidence="8">
    <location>
        <begin position="189"/>
        <end position="210"/>
    </location>
</feature>
<dbReference type="AlphaFoldDB" id="A0AA91V7V4"/>
<comment type="subcellular location">
    <subcellularLocation>
        <location evidence="1">Cell membrane</location>
    </subcellularLocation>
</comment>
<accession>A0AA91V7V4</accession>
<gene>
    <name evidence="11" type="ORF">CON65_23775</name>
</gene>
<dbReference type="SMART" id="SM00304">
    <property type="entry name" value="HAMP"/>
    <property type="match status" value="1"/>
</dbReference>
<keyword evidence="2" id="KW-1003">Cell membrane</keyword>
<dbReference type="Gene3D" id="6.10.340.10">
    <property type="match status" value="1"/>
</dbReference>
<feature type="domain" description="HAMP" evidence="10">
    <location>
        <begin position="211"/>
        <end position="264"/>
    </location>
</feature>
<dbReference type="Pfam" id="PF00015">
    <property type="entry name" value="MCPsignal"/>
    <property type="match status" value="1"/>
</dbReference>
<feature type="domain" description="Methyl-accepting transducer" evidence="9">
    <location>
        <begin position="283"/>
        <end position="540"/>
    </location>
</feature>
<name>A0AA91V7V4_9BACI</name>
<comment type="caution">
    <text evidence="11">The sequence shown here is derived from an EMBL/GenBank/DDBJ whole genome shotgun (WGS) entry which is preliminary data.</text>
</comment>
<evidence type="ECO:0000256" key="2">
    <source>
        <dbReference type="ARBA" id="ARBA00022475"/>
    </source>
</evidence>
<dbReference type="InterPro" id="IPR029151">
    <property type="entry name" value="Sensor-like_sf"/>
</dbReference>
<evidence type="ECO:0000313" key="11">
    <source>
        <dbReference type="EMBL" id="PED80218.1"/>
    </source>
</evidence>
<evidence type="ECO:0000259" key="10">
    <source>
        <dbReference type="PROSITE" id="PS50885"/>
    </source>
</evidence>